<dbReference type="Gene3D" id="1.10.238.10">
    <property type="entry name" value="EF-hand"/>
    <property type="match status" value="1"/>
</dbReference>
<gene>
    <name evidence="2" type="ORF">LGLO00237_LOCUS15389</name>
</gene>
<proteinExistence type="predicted"/>
<dbReference type="EMBL" id="HBIV01021369">
    <property type="protein sequence ID" value="CAE0663787.1"/>
    <property type="molecule type" value="Transcribed_RNA"/>
</dbReference>
<organism evidence="2">
    <name type="scientific">Lotharella globosa</name>
    <dbReference type="NCBI Taxonomy" id="91324"/>
    <lineage>
        <taxon>Eukaryota</taxon>
        <taxon>Sar</taxon>
        <taxon>Rhizaria</taxon>
        <taxon>Cercozoa</taxon>
        <taxon>Chlorarachniophyceae</taxon>
        <taxon>Lotharella</taxon>
    </lineage>
</organism>
<dbReference type="InterPro" id="IPR011992">
    <property type="entry name" value="EF-hand-dom_pair"/>
</dbReference>
<dbReference type="GO" id="GO:0005509">
    <property type="term" value="F:calcium ion binding"/>
    <property type="evidence" value="ECO:0007669"/>
    <property type="project" value="InterPro"/>
</dbReference>
<evidence type="ECO:0000259" key="1">
    <source>
        <dbReference type="PROSITE" id="PS50222"/>
    </source>
</evidence>
<name>A0A7S4DQK3_9EUKA</name>
<dbReference type="InterPro" id="IPR002048">
    <property type="entry name" value="EF_hand_dom"/>
</dbReference>
<sequence length="113" mass="12279">MSQYSGAEGVSPESLSVSEERFDAAEKIFRRFDENDSGTLYAGELRELARAYDLLLPGDGELTYFVEALGGTSEGSPKVTKDAFLTFWAAAEKGEAVSAEKKQKSESEALVKD</sequence>
<reference evidence="2" key="1">
    <citation type="submission" date="2021-01" db="EMBL/GenBank/DDBJ databases">
        <authorList>
            <person name="Corre E."/>
            <person name="Pelletier E."/>
            <person name="Niang G."/>
            <person name="Scheremetjew M."/>
            <person name="Finn R."/>
            <person name="Kale V."/>
            <person name="Holt S."/>
            <person name="Cochrane G."/>
            <person name="Meng A."/>
            <person name="Brown T."/>
            <person name="Cohen L."/>
        </authorList>
    </citation>
    <scope>NUCLEOTIDE SEQUENCE</scope>
    <source>
        <strain evidence="2">CCCM811</strain>
    </source>
</reference>
<protein>
    <recommendedName>
        <fullName evidence="1">EF-hand domain-containing protein</fullName>
    </recommendedName>
</protein>
<evidence type="ECO:0000313" key="2">
    <source>
        <dbReference type="EMBL" id="CAE0663787.1"/>
    </source>
</evidence>
<dbReference type="AlphaFoldDB" id="A0A7S4DQK3"/>
<feature type="domain" description="EF-hand" evidence="1">
    <location>
        <begin position="20"/>
        <end position="55"/>
    </location>
</feature>
<dbReference type="PROSITE" id="PS50222">
    <property type="entry name" value="EF_HAND_2"/>
    <property type="match status" value="1"/>
</dbReference>
<dbReference type="SUPFAM" id="SSF47473">
    <property type="entry name" value="EF-hand"/>
    <property type="match status" value="1"/>
</dbReference>
<accession>A0A7S4DQK3</accession>